<accession>A0AAV4D339</accession>
<evidence type="ECO:0000256" key="1">
    <source>
        <dbReference type="SAM" id="MobiDB-lite"/>
    </source>
</evidence>
<feature type="region of interest" description="Disordered" evidence="1">
    <location>
        <begin position="44"/>
        <end position="81"/>
    </location>
</feature>
<feature type="compositionally biased region" description="Pro residues" evidence="1">
    <location>
        <begin position="69"/>
        <end position="81"/>
    </location>
</feature>
<sequence length="117" mass="12530">MLPSHLLPPPTSSINVMSSPTSIYPMPLVSHACRPLSTLLLPKLTVQSDRPSPDPTHEPLLSPPLSLSPHPPPPPTPSPCLLPAPIKSTIADRPTIDVSCQISLRSAILMQSRLNLD</sequence>
<dbReference type="Proteomes" id="UP000735302">
    <property type="component" value="Unassembled WGS sequence"/>
</dbReference>
<feature type="compositionally biased region" description="Low complexity" evidence="1">
    <location>
        <begin position="59"/>
        <end position="68"/>
    </location>
</feature>
<name>A0AAV4D339_9GAST</name>
<organism evidence="2 3">
    <name type="scientific">Plakobranchus ocellatus</name>
    <dbReference type="NCBI Taxonomy" id="259542"/>
    <lineage>
        <taxon>Eukaryota</taxon>
        <taxon>Metazoa</taxon>
        <taxon>Spiralia</taxon>
        <taxon>Lophotrochozoa</taxon>
        <taxon>Mollusca</taxon>
        <taxon>Gastropoda</taxon>
        <taxon>Heterobranchia</taxon>
        <taxon>Euthyneura</taxon>
        <taxon>Panpulmonata</taxon>
        <taxon>Sacoglossa</taxon>
        <taxon>Placobranchoidea</taxon>
        <taxon>Plakobranchidae</taxon>
        <taxon>Plakobranchus</taxon>
    </lineage>
</organism>
<reference evidence="2 3" key="1">
    <citation type="journal article" date="2021" name="Elife">
        <title>Chloroplast acquisition without the gene transfer in kleptoplastic sea slugs, Plakobranchus ocellatus.</title>
        <authorList>
            <person name="Maeda T."/>
            <person name="Takahashi S."/>
            <person name="Yoshida T."/>
            <person name="Shimamura S."/>
            <person name="Takaki Y."/>
            <person name="Nagai Y."/>
            <person name="Toyoda A."/>
            <person name="Suzuki Y."/>
            <person name="Arimoto A."/>
            <person name="Ishii H."/>
            <person name="Satoh N."/>
            <person name="Nishiyama T."/>
            <person name="Hasebe M."/>
            <person name="Maruyama T."/>
            <person name="Minagawa J."/>
            <person name="Obokata J."/>
            <person name="Shigenobu S."/>
        </authorList>
    </citation>
    <scope>NUCLEOTIDE SEQUENCE [LARGE SCALE GENOMIC DNA]</scope>
</reference>
<dbReference type="AlphaFoldDB" id="A0AAV4D339"/>
<comment type="caution">
    <text evidence="2">The sequence shown here is derived from an EMBL/GenBank/DDBJ whole genome shotgun (WGS) entry which is preliminary data.</text>
</comment>
<dbReference type="EMBL" id="BLXT01007322">
    <property type="protein sequence ID" value="GFO38589.1"/>
    <property type="molecule type" value="Genomic_DNA"/>
</dbReference>
<protein>
    <submittedName>
        <fullName evidence="2">Uncharacterized protein</fullName>
    </submittedName>
</protein>
<evidence type="ECO:0000313" key="2">
    <source>
        <dbReference type="EMBL" id="GFO38589.1"/>
    </source>
</evidence>
<evidence type="ECO:0000313" key="3">
    <source>
        <dbReference type="Proteomes" id="UP000735302"/>
    </source>
</evidence>
<keyword evidence="3" id="KW-1185">Reference proteome</keyword>
<gene>
    <name evidence="2" type="ORF">PoB_006509400</name>
</gene>
<proteinExistence type="predicted"/>